<proteinExistence type="predicted"/>
<name>D9QR33_ACEAZ</name>
<dbReference type="EMBL" id="CP002105">
    <property type="protein sequence ID" value="ADL12974.1"/>
    <property type="molecule type" value="Genomic_DNA"/>
</dbReference>
<sequence length="222" mass="25206">MKKIVSIGLIVSLLLVFTLPVFGQEKIEDVPKDHWAYQSVKELVDRGFMSLHEDNTFNGQEEVTRYQLAKVVAEILATIDQGQVKGSKEDAATLRELSTEFRSELVEINKKTDIFDKKLDKLAKQDKVAEEDRIKTKEELMAVRKEVDKIITDIEEYEATQHSLKSRLTTLESKNRNLRNRVSVLEDELSETKDENEELKSKSKNQMLVGGGLLLLVLAAGS</sequence>
<reference evidence="4 5" key="1">
    <citation type="journal article" date="2010" name="Stand. Genomic Sci.">
        <title>Complete genome sequence of Acetohalobium arabaticum type strain (Z-7288).</title>
        <authorList>
            <person name="Sikorski J."/>
            <person name="Lapidus A."/>
            <person name="Chertkov O."/>
            <person name="Lucas S."/>
            <person name="Copeland A."/>
            <person name="Glavina Del Rio T."/>
            <person name="Nolan M."/>
            <person name="Tice H."/>
            <person name="Cheng J.F."/>
            <person name="Han C."/>
            <person name="Brambilla E."/>
            <person name="Pitluck S."/>
            <person name="Liolios K."/>
            <person name="Ivanova N."/>
            <person name="Mavromatis K."/>
            <person name="Mikhailova N."/>
            <person name="Pati A."/>
            <person name="Bruce D."/>
            <person name="Detter C."/>
            <person name="Tapia R."/>
            <person name="Goodwin L."/>
            <person name="Chen A."/>
            <person name="Palaniappan K."/>
            <person name="Land M."/>
            <person name="Hauser L."/>
            <person name="Chang Y.J."/>
            <person name="Jeffries C.D."/>
            <person name="Rohde M."/>
            <person name="Goker M."/>
            <person name="Spring S."/>
            <person name="Woyke T."/>
            <person name="Bristow J."/>
            <person name="Eisen J.A."/>
            <person name="Markowitz V."/>
            <person name="Hugenholtz P."/>
            <person name="Kyrpides N.C."/>
            <person name="Klenk H.P."/>
        </authorList>
    </citation>
    <scope>NUCLEOTIDE SEQUENCE [LARGE SCALE GENOMIC DNA]</scope>
    <source>
        <strain evidence="5">ATCC 49924 / DSM 5501 / Z-7288</strain>
    </source>
</reference>
<dbReference type="PANTHER" id="PTHR43308">
    <property type="entry name" value="OUTER MEMBRANE PROTEIN ALPHA-RELATED"/>
    <property type="match status" value="1"/>
</dbReference>
<evidence type="ECO:0000313" key="5">
    <source>
        <dbReference type="Proteomes" id="UP000001661"/>
    </source>
</evidence>
<keyword evidence="1" id="KW-0677">Repeat</keyword>
<dbReference type="STRING" id="574087.Acear_1464"/>
<dbReference type="HOGENOM" id="CLU_099803_0_0_9"/>
<accession>D9QR33</accession>
<dbReference type="PROSITE" id="PS51272">
    <property type="entry name" value="SLH"/>
    <property type="match status" value="1"/>
</dbReference>
<evidence type="ECO:0000313" key="4">
    <source>
        <dbReference type="EMBL" id="ADL12974.1"/>
    </source>
</evidence>
<dbReference type="eggNOG" id="COG1196">
    <property type="taxonomic scope" value="Bacteria"/>
</dbReference>
<dbReference type="Proteomes" id="UP000001661">
    <property type="component" value="Chromosome"/>
</dbReference>
<dbReference type="RefSeq" id="WP_013278419.1">
    <property type="nucleotide sequence ID" value="NC_014378.1"/>
</dbReference>
<dbReference type="OrthoDB" id="2112962at2"/>
<dbReference type="Pfam" id="PF00395">
    <property type="entry name" value="SLH"/>
    <property type="match status" value="1"/>
</dbReference>
<dbReference type="InterPro" id="IPR001119">
    <property type="entry name" value="SLH_dom"/>
</dbReference>
<gene>
    <name evidence="4" type="ordered locus">Acear_1464</name>
</gene>
<feature type="domain" description="SLH" evidence="3">
    <location>
        <begin position="23"/>
        <end position="86"/>
    </location>
</feature>
<organism evidence="4 5">
    <name type="scientific">Acetohalobium arabaticum (strain ATCC 49924 / DSM 5501 / Z-7288)</name>
    <dbReference type="NCBI Taxonomy" id="574087"/>
    <lineage>
        <taxon>Bacteria</taxon>
        <taxon>Bacillati</taxon>
        <taxon>Bacillota</taxon>
        <taxon>Clostridia</taxon>
        <taxon>Halanaerobiales</taxon>
        <taxon>Halobacteroidaceae</taxon>
        <taxon>Acetohalobium</taxon>
    </lineage>
</organism>
<feature type="coiled-coil region" evidence="2">
    <location>
        <begin position="140"/>
        <end position="202"/>
    </location>
</feature>
<dbReference type="PANTHER" id="PTHR43308:SF1">
    <property type="entry name" value="OUTER MEMBRANE PROTEIN ALPHA"/>
    <property type="match status" value="1"/>
</dbReference>
<keyword evidence="2" id="KW-0175">Coiled coil</keyword>
<evidence type="ECO:0000256" key="2">
    <source>
        <dbReference type="SAM" id="Coils"/>
    </source>
</evidence>
<evidence type="ECO:0000256" key="1">
    <source>
        <dbReference type="ARBA" id="ARBA00022737"/>
    </source>
</evidence>
<dbReference type="AlphaFoldDB" id="D9QR33"/>
<protein>
    <submittedName>
        <fullName evidence="4">S-layer domain protein</fullName>
    </submittedName>
</protein>
<evidence type="ECO:0000259" key="3">
    <source>
        <dbReference type="PROSITE" id="PS51272"/>
    </source>
</evidence>
<dbReference type="InterPro" id="IPR051465">
    <property type="entry name" value="Cell_Envelope_Struct_Comp"/>
</dbReference>
<keyword evidence="5" id="KW-1185">Reference proteome</keyword>
<dbReference type="KEGG" id="aar:Acear_1464"/>